<dbReference type="PANTHER" id="PTHR47049">
    <property type="entry name" value="PIEZO-TYPE MECHANOSENSITIVE ION CHANNEL HOMOLOG"/>
    <property type="match status" value="1"/>
</dbReference>
<reference evidence="3 4" key="1">
    <citation type="journal article" date="2018" name="Mol. Genet. Genomics">
        <title>The red deer Cervus elaphus genome CerEla1.0: sequencing, annotating, genes, and chromosomes.</title>
        <authorList>
            <person name="Bana N.A."/>
            <person name="Nyiri A."/>
            <person name="Nagy J."/>
            <person name="Frank K."/>
            <person name="Nagy T."/>
            <person name="Steger V."/>
            <person name="Schiller M."/>
            <person name="Lakatos P."/>
            <person name="Sugar L."/>
            <person name="Horn P."/>
            <person name="Barta E."/>
            <person name="Orosz L."/>
        </authorList>
    </citation>
    <scope>NUCLEOTIDE SEQUENCE [LARGE SCALE GENOMIC DNA]</scope>
    <source>
        <strain evidence="3">Hungarian</strain>
    </source>
</reference>
<dbReference type="Pfam" id="PF15917">
    <property type="entry name" value="Piezo_TM25-28"/>
    <property type="match status" value="1"/>
</dbReference>
<name>A0A212C6J1_CEREH</name>
<feature type="domain" description="Piezo TM25-28" evidence="2">
    <location>
        <begin position="1"/>
        <end position="124"/>
    </location>
</feature>
<evidence type="ECO:0000259" key="2">
    <source>
        <dbReference type="Pfam" id="PF15917"/>
    </source>
</evidence>
<organism evidence="3 4">
    <name type="scientific">Cervus elaphus hippelaphus</name>
    <name type="common">European red deer</name>
    <dbReference type="NCBI Taxonomy" id="46360"/>
    <lineage>
        <taxon>Eukaryota</taxon>
        <taxon>Metazoa</taxon>
        <taxon>Chordata</taxon>
        <taxon>Craniata</taxon>
        <taxon>Vertebrata</taxon>
        <taxon>Euteleostomi</taxon>
        <taxon>Mammalia</taxon>
        <taxon>Eutheria</taxon>
        <taxon>Laurasiatheria</taxon>
        <taxon>Artiodactyla</taxon>
        <taxon>Ruminantia</taxon>
        <taxon>Pecora</taxon>
        <taxon>Cervidae</taxon>
        <taxon>Cervinae</taxon>
        <taxon>Cervus</taxon>
    </lineage>
</organism>
<feature type="non-terminal residue" evidence="3">
    <location>
        <position position="125"/>
    </location>
</feature>
<dbReference type="AlphaFoldDB" id="A0A212C6J1"/>
<dbReference type="OrthoDB" id="303066at2759"/>
<comment type="caution">
    <text evidence="3">The sequence shown here is derived from an EMBL/GenBank/DDBJ whole genome shotgun (WGS) entry which is preliminary data.</text>
</comment>
<dbReference type="Proteomes" id="UP000242450">
    <property type="component" value="Chromosome 27"/>
</dbReference>
<keyword evidence="4" id="KW-1185">Reference proteome</keyword>
<proteinExistence type="predicted"/>
<sequence length="125" mass="14838">MCFASLLLQRRVFMSYYFLHVVVDIKALKILASRGVELFHTTIVKTVKARIEEEKKSMDQLKRQEQKYKKGKERMLNLTQESGEGQDLQKLSEDDDENKKQTNRKGTAKKKKKKQWWQPWVDHAP</sequence>
<gene>
    <name evidence="3" type="ORF">Celaphus_00017735</name>
</gene>
<evidence type="ECO:0000313" key="3">
    <source>
        <dbReference type="EMBL" id="OWK01598.1"/>
    </source>
</evidence>
<evidence type="ECO:0000256" key="1">
    <source>
        <dbReference type="SAM" id="MobiDB-lite"/>
    </source>
</evidence>
<accession>A0A212C6J1</accession>
<dbReference type="EMBL" id="MKHE01000027">
    <property type="protein sequence ID" value="OWK01598.1"/>
    <property type="molecule type" value="Genomic_DNA"/>
</dbReference>
<feature type="compositionally biased region" description="Basic residues" evidence="1">
    <location>
        <begin position="101"/>
        <end position="115"/>
    </location>
</feature>
<protein>
    <recommendedName>
        <fullName evidence="2">Piezo TM25-28 domain-containing protein</fullName>
    </recommendedName>
</protein>
<dbReference type="GO" id="GO:0016020">
    <property type="term" value="C:membrane"/>
    <property type="evidence" value="ECO:0007669"/>
    <property type="project" value="InterPro"/>
</dbReference>
<feature type="compositionally biased region" description="Basic and acidic residues" evidence="1">
    <location>
        <begin position="57"/>
        <end position="68"/>
    </location>
</feature>
<evidence type="ECO:0000313" key="4">
    <source>
        <dbReference type="Proteomes" id="UP000242450"/>
    </source>
</evidence>
<dbReference type="PANTHER" id="PTHR47049:SF2">
    <property type="entry name" value="PIEZO-TYPE MECHANOSENSITIVE ION CHANNEL HOMOLOG"/>
    <property type="match status" value="1"/>
</dbReference>
<feature type="region of interest" description="Disordered" evidence="1">
    <location>
        <begin position="57"/>
        <end position="125"/>
    </location>
</feature>
<dbReference type="InterPro" id="IPR027272">
    <property type="entry name" value="Piezo"/>
</dbReference>
<dbReference type="GO" id="GO:0008381">
    <property type="term" value="F:mechanosensitive monoatomic ion channel activity"/>
    <property type="evidence" value="ECO:0007669"/>
    <property type="project" value="InterPro"/>
</dbReference>
<dbReference type="InterPro" id="IPR031805">
    <property type="entry name" value="Piezo_TM25-28"/>
</dbReference>